<dbReference type="Gene3D" id="3.90.580.10">
    <property type="entry name" value="Zinc finger, CHC2-type domain"/>
    <property type="match status" value="1"/>
</dbReference>
<dbReference type="SUPFAM" id="SSF57783">
    <property type="entry name" value="Zinc beta-ribbon"/>
    <property type="match status" value="1"/>
</dbReference>
<evidence type="ECO:0000259" key="1">
    <source>
        <dbReference type="Pfam" id="PF13154"/>
    </source>
</evidence>
<dbReference type="AlphaFoldDB" id="A0A3P7P1F6"/>
<dbReference type="Pfam" id="PF13155">
    <property type="entry name" value="Toprim_2"/>
    <property type="match status" value="1"/>
</dbReference>
<dbReference type="InterPro" id="IPR025054">
    <property type="entry name" value="DUF3991"/>
</dbReference>
<feature type="domain" description="DUF3991" evidence="1">
    <location>
        <begin position="127"/>
        <end position="196"/>
    </location>
</feature>
<keyword evidence="3" id="KW-1185">Reference proteome</keyword>
<dbReference type="KEGG" id="cbar:PATL70BA_1435"/>
<dbReference type="SUPFAM" id="SSF56731">
    <property type="entry name" value="DNA primase core"/>
    <property type="match status" value="1"/>
</dbReference>
<accession>A0A3P7P1F6</accession>
<proteinExistence type="predicted"/>
<dbReference type="InterPro" id="IPR036977">
    <property type="entry name" value="DNA_primase_Znf_CHC2"/>
</dbReference>
<evidence type="ECO:0000313" key="3">
    <source>
        <dbReference type="Proteomes" id="UP000279029"/>
    </source>
</evidence>
<reference evidence="2 3" key="1">
    <citation type="submission" date="2018-09" db="EMBL/GenBank/DDBJ databases">
        <authorList>
            <person name="Postec A."/>
        </authorList>
    </citation>
    <scope>NUCLEOTIDE SEQUENCE [LARGE SCALE GENOMIC DNA]</scope>
    <source>
        <strain evidence="2">70B-A</strain>
    </source>
</reference>
<sequence length="329" mass="37304">MIFLGISQKKFSDEQIELASNINIIAYAQSRGYDLKRISNNTYKIPGYGGLLISGDGSKWNWFSQNKGGGIIQFVMEMEGKSWVETVGDLLGISGIELPTIPKVKSVETKGEMQLPKKNETYKHLFAYLIKSRNIETSVVTEFVDKKLIYEDQYKNCVFVGYDLEGKPAYASRRSSRTTGEDFRGDVRNSDKSIPFYYQGEGDTVCVFEAPIDLMSYLSLLKLHGIKNFSHHMISLGGISDKALDGFLKSQSDIEKIVLCLDNDVAGNTACQILNAKYKTNYEIVRHVPKGKDFNEELKNMKNAMIGMAREPPEDYKEFQDFEEEMEME</sequence>
<dbReference type="GO" id="GO:0003677">
    <property type="term" value="F:DNA binding"/>
    <property type="evidence" value="ECO:0007669"/>
    <property type="project" value="InterPro"/>
</dbReference>
<dbReference type="Pfam" id="PF13154">
    <property type="entry name" value="DUF3991"/>
    <property type="match status" value="1"/>
</dbReference>
<dbReference type="Proteomes" id="UP000279029">
    <property type="component" value="Chromosome"/>
</dbReference>
<dbReference type="EMBL" id="LR130778">
    <property type="protein sequence ID" value="VDN47320.1"/>
    <property type="molecule type" value="Genomic_DNA"/>
</dbReference>
<name>A0A3P7P1F6_9FIRM</name>
<dbReference type="GO" id="GO:0008270">
    <property type="term" value="F:zinc ion binding"/>
    <property type="evidence" value="ECO:0007669"/>
    <property type="project" value="InterPro"/>
</dbReference>
<dbReference type="GO" id="GO:0006260">
    <property type="term" value="P:DNA replication"/>
    <property type="evidence" value="ECO:0007669"/>
    <property type="project" value="InterPro"/>
</dbReference>
<gene>
    <name evidence="2" type="ORF">PATL70BA_1435</name>
</gene>
<protein>
    <submittedName>
        <fullName evidence="2">Toprim domain protein</fullName>
    </submittedName>
</protein>
<organism evidence="2 3">
    <name type="scientific">Petrocella atlantisensis</name>
    <dbReference type="NCBI Taxonomy" id="2173034"/>
    <lineage>
        <taxon>Bacteria</taxon>
        <taxon>Bacillati</taxon>
        <taxon>Bacillota</taxon>
        <taxon>Clostridia</taxon>
        <taxon>Lachnospirales</taxon>
        <taxon>Vallitaleaceae</taxon>
        <taxon>Petrocella</taxon>
    </lineage>
</organism>
<dbReference type="Gene3D" id="3.40.1360.10">
    <property type="match status" value="1"/>
</dbReference>
<evidence type="ECO:0000313" key="2">
    <source>
        <dbReference type="EMBL" id="VDN47320.1"/>
    </source>
</evidence>